<accession>A0AAV3QLW2</accession>
<dbReference type="Proteomes" id="UP001454036">
    <property type="component" value="Unassembled WGS sequence"/>
</dbReference>
<protein>
    <recommendedName>
        <fullName evidence="3">Glutathione S-transferase T3-like</fullName>
    </recommendedName>
</protein>
<reference evidence="1 2" key="1">
    <citation type="submission" date="2024-01" db="EMBL/GenBank/DDBJ databases">
        <title>The complete chloroplast genome sequence of Lithospermum erythrorhizon: insights into the phylogenetic relationship among Boraginaceae species and the maternal lineages of purple gromwells.</title>
        <authorList>
            <person name="Okada T."/>
            <person name="Watanabe K."/>
        </authorList>
    </citation>
    <scope>NUCLEOTIDE SEQUENCE [LARGE SCALE GENOMIC DNA]</scope>
</reference>
<gene>
    <name evidence="1" type="ORF">LIER_20560</name>
</gene>
<dbReference type="EMBL" id="BAABME010005240">
    <property type="protein sequence ID" value="GAA0165064.1"/>
    <property type="molecule type" value="Genomic_DNA"/>
</dbReference>
<proteinExistence type="predicted"/>
<organism evidence="1 2">
    <name type="scientific">Lithospermum erythrorhizon</name>
    <name type="common">Purple gromwell</name>
    <name type="synonym">Lithospermum officinale var. erythrorhizon</name>
    <dbReference type="NCBI Taxonomy" id="34254"/>
    <lineage>
        <taxon>Eukaryota</taxon>
        <taxon>Viridiplantae</taxon>
        <taxon>Streptophyta</taxon>
        <taxon>Embryophyta</taxon>
        <taxon>Tracheophyta</taxon>
        <taxon>Spermatophyta</taxon>
        <taxon>Magnoliopsida</taxon>
        <taxon>eudicotyledons</taxon>
        <taxon>Gunneridae</taxon>
        <taxon>Pentapetalae</taxon>
        <taxon>asterids</taxon>
        <taxon>lamiids</taxon>
        <taxon>Boraginales</taxon>
        <taxon>Boraginaceae</taxon>
        <taxon>Boraginoideae</taxon>
        <taxon>Lithospermeae</taxon>
        <taxon>Lithospermum</taxon>
    </lineage>
</organism>
<dbReference type="AlphaFoldDB" id="A0AAV3QLW2"/>
<comment type="caution">
    <text evidence="1">The sequence shown here is derived from an EMBL/GenBank/DDBJ whole genome shotgun (WGS) entry which is preliminary data.</text>
</comment>
<name>A0AAV3QLW2_LITER</name>
<evidence type="ECO:0008006" key="3">
    <source>
        <dbReference type="Google" id="ProtNLM"/>
    </source>
</evidence>
<evidence type="ECO:0000313" key="2">
    <source>
        <dbReference type="Proteomes" id="UP001454036"/>
    </source>
</evidence>
<dbReference type="PANTHER" id="PTHR45125:SF3">
    <property type="entry name" value="NO-APICAL-MERISTEM-ASSOCIATED CARBOXY-TERMINAL DOMAIN PROTEIN"/>
    <property type="match status" value="1"/>
</dbReference>
<keyword evidence="2" id="KW-1185">Reference proteome</keyword>
<sequence>MDSQLEYDMSSYTDVPLKKSPLFSQFSPDENGGYRIRRGNNFNIEEDKLLLSAWLNISLDSITGTNMKSGEFWKKVENYFIEGKEPDWPQRSPISLSHRWSNIQHVVNKFCGCLSHIEKNALKWCI</sequence>
<evidence type="ECO:0000313" key="1">
    <source>
        <dbReference type="EMBL" id="GAA0165064.1"/>
    </source>
</evidence>
<dbReference type="PANTHER" id="PTHR45125">
    <property type="entry name" value="F21J9.4-RELATED"/>
    <property type="match status" value="1"/>
</dbReference>